<feature type="compositionally biased region" description="Basic and acidic residues" evidence="1">
    <location>
        <begin position="935"/>
        <end position="954"/>
    </location>
</feature>
<proteinExistence type="predicted"/>
<feature type="region of interest" description="Disordered" evidence="1">
    <location>
        <begin position="13"/>
        <end position="125"/>
    </location>
</feature>
<dbReference type="Proteomes" id="UP000015101">
    <property type="component" value="Unassembled WGS sequence"/>
</dbReference>
<feature type="compositionally biased region" description="Basic and acidic residues" evidence="1">
    <location>
        <begin position="919"/>
        <end position="928"/>
    </location>
</feature>
<feature type="compositionally biased region" description="Basic and acidic residues" evidence="1">
    <location>
        <begin position="17"/>
        <end position="31"/>
    </location>
</feature>
<dbReference type="AlphaFoldDB" id="T1FPH0"/>
<feature type="compositionally biased region" description="Polar residues" evidence="1">
    <location>
        <begin position="32"/>
        <end position="43"/>
    </location>
</feature>
<evidence type="ECO:0000256" key="1">
    <source>
        <dbReference type="SAM" id="MobiDB-lite"/>
    </source>
</evidence>
<evidence type="ECO:0000313" key="4">
    <source>
        <dbReference type="Proteomes" id="UP000015101"/>
    </source>
</evidence>
<dbReference type="EMBL" id="AMQM01000199">
    <property type="status" value="NOT_ANNOTATED_CDS"/>
    <property type="molecule type" value="Genomic_DNA"/>
</dbReference>
<feature type="region of interest" description="Disordered" evidence="1">
    <location>
        <begin position="203"/>
        <end position="233"/>
    </location>
</feature>
<feature type="region of interest" description="Disordered" evidence="1">
    <location>
        <begin position="799"/>
        <end position="906"/>
    </location>
</feature>
<feature type="compositionally biased region" description="Basic residues" evidence="1">
    <location>
        <begin position="851"/>
        <end position="870"/>
    </location>
</feature>
<keyword evidence="4" id="KW-1185">Reference proteome</keyword>
<feature type="compositionally biased region" description="Basic and acidic residues" evidence="1">
    <location>
        <begin position="834"/>
        <end position="850"/>
    </location>
</feature>
<dbReference type="OMA" id="MANANMD"/>
<reference evidence="3" key="3">
    <citation type="submission" date="2015-06" db="UniProtKB">
        <authorList>
            <consortium name="EnsemblMetazoa"/>
        </authorList>
    </citation>
    <scope>IDENTIFICATION</scope>
</reference>
<sequence length="1112" mass="125893">MVQGLIFVFRLTMPSDSKNKKPSENKYKSSDRQLNVNERTCANFNGDLKKANKSRNTDEENKVEEENDEVNLKCARSRESDSGSDSSSEDSQDETNEDEGDGSDDERIDDENDENTTATSKRCGGTLQSPIKCLNKICNSGRNNANNNEDYIVENGDHYTKVSNKEHKLSNYGNKKNVLHKNFANINPVKVKKYEGKIKSKMNTKFLQKLKKQKKKHKKRKKKSKRHSKKISREIVKAKLCRTCLKSLMKSLTKHKRKRYASTSSLSSSSSYTSSSSESSSESSSSLSSSFRKKFTNKKYKSSLHSKQNFKSDKAYDKYSQNTKNNQLNKGMELMYHASDEHAAYSMLDFTLPVDTNTFEENNSILSLSHSPSNHMDFTNTNYCGKELDCSEVLKDGVVCDVNEHGSSQNEPLSSCLPRNIDLNNDSQTISAIEYLNNFCAAKKDIETNDSMLAKQKSSHEKNHSKGSPTLECSDTFVGFHAEPNAFSQQQSLCDDLLMNSIYLGRCDAADDSAKSADLLSNVNDIQNTENNVDIIEMNYQVQTTNKMANVEQHLTKGNDCGKDVSSVDVVEKDEDSISRIINSDFSNNDNLKDWTYEYFETPNDHFAKYIFSPESELNENNVKGSPLPSCLATTGTKQKENLDVIKPVSSSSSQSSQSIQTTSDSTLGINASASLQTNVVSSLPSDELIPKNLIKISFNRPVSKFKELNPLTKNLDDAPENIGLKSSSKPPDNILNEQPRKHNSNKLNVLEKLSETTSKEQNCKKELTDKLATEHENNNKLYASVKPINIVKTSPASTLSLAESTKTKSNAKHASGNEKPSTSDCKSYNSKKVSSEQKSSSDRSRSLEKSRRRRSTSRSRDRYHHRVDKRYKDASKPSNQYLKRINKNYDDDDSSDDDSRREKKLKYKKGDISRYSKRNYDDSRYDKGYYSTSRKKEEKFENSKKYDKSERSTSPKKSSTSSHCVQMASSSPPPSSLSRVQYNHHEHHKYKYDKQPMRPYPHYRHYPPSVRMPPYLMPPTSFPPFMPPILPPHPAAPWSSVADYHQRPPPHQMFLQPGSQPAQIYYEYQIQTAVNDENDTALNINSSIGQTTNDDGKENMNVDECKEVEKK</sequence>
<reference evidence="4" key="1">
    <citation type="submission" date="2012-12" db="EMBL/GenBank/DDBJ databases">
        <authorList>
            <person name="Hellsten U."/>
            <person name="Grimwood J."/>
            <person name="Chapman J.A."/>
            <person name="Shapiro H."/>
            <person name="Aerts A."/>
            <person name="Otillar R.P."/>
            <person name="Terry A.Y."/>
            <person name="Boore J.L."/>
            <person name="Simakov O."/>
            <person name="Marletaz F."/>
            <person name="Cho S.-J."/>
            <person name="Edsinger-Gonzales E."/>
            <person name="Havlak P."/>
            <person name="Kuo D.-H."/>
            <person name="Larsson T."/>
            <person name="Lv J."/>
            <person name="Arendt D."/>
            <person name="Savage R."/>
            <person name="Osoegawa K."/>
            <person name="de Jong P."/>
            <person name="Lindberg D.R."/>
            <person name="Seaver E.C."/>
            <person name="Weisblat D.A."/>
            <person name="Putnam N.H."/>
            <person name="Grigoriev I.V."/>
            <person name="Rokhsar D.S."/>
        </authorList>
    </citation>
    <scope>NUCLEOTIDE SEQUENCE</scope>
</reference>
<feature type="compositionally biased region" description="Low complexity" evidence="1">
    <location>
        <begin position="262"/>
        <end position="288"/>
    </location>
</feature>
<feature type="compositionally biased region" description="Basic and acidic residues" evidence="1">
    <location>
        <begin position="1095"/>
        <end position="1112"/>
    </location>
</feature>
<dbReference type="InParanoid" id="T1FPH0"/>
<dbReference type="KEGG" id="hro:HELRODRAFT_187919"/>
<dbReference type="RefSeq" id="XP_009009313.1">
    <property type="nucleotide sequence ID" value="XM_009011065.1"/>
</dbReference>
<organism evidence="3 4">
    <name type="scientific">Helobdella robusta</name>
    <name type="common">Californian leech</name>
    <dbReference type="NCBI Taxonomy" id="6412"/>
    <lineage>
        <taxon>Eukaryota</taxon>
        <taxon>Metazoa</taxon>
        <taxon>Spiralia</taxon>
        <taxon>Lophotrochozoa</taxon>
        <taxon>Annelida</taxon>
        <taxon>Clitellata</taxon>
        <taxon>Hirudinea</taxon>
        <taxon>Rhynchobdellida</taxon>
        <taxon>Glossiphoniidae</taxon>
        <taxon>Helobdella</taxon>
    </lineage>
</organism>
<accession>T1FPH0</accession>
<evidence type="ECO:0000313" key="3">
    <source>
        <dbReference type="EnsemblMetazoa" id="HelroP187919"/>
    </source>
</evidence>
<feature type="region of interest" description="Disordered" evidence="1">
    <location>
        <begin position="255"/>
        <end position="288"/>
    </location>
</feature>
<dbReference type="EMBL" id="KB095811">
    <property type="protein sequence ID" value="ESO12593.1"/>
    <property type="molecule type" value="Genomic_DNA"/>
</dbReference>
<protein>
    <submittedName>
        <fullName evidence="2 3">Uncharacterized protein</fullName>
    </submittedName>
</protein>
<dbReference type="EnsemblMetazoa" id="HelroT187919">
    <property type="protein sequence ID" value="HelroP187919"/>
    <property type="gene ID" value="HelroG187919"/>
</dbReference>
<dbReference type="CTD" id="20210717"/>
<dbReference type="GeneID" id="20210717"/>
<evidence type="ECO:0000313" key="2">
    <source>
        <dbReference type="EMBL" id="ESO12593.1"/>
    </source>
</evidence>
<feature type="region of interest" description="Disordered" evidence="1">
    <location>
        <begin position="919"/>
        <end position="981"/>
    </location>
</feature>
<feature type="compositionally biased region" description="Acidic residues" evidence="1">
    <location>
        <begin position="87"/>
        <end position="114"/>
    </location>
</feature>
<dbReference type="HOGENOM" id="CLU_281635_0_0_1"/>
<feature type="compositionally biased region" description="Polar residues" evidence="1">
    <location>
        <begin position="819"/>
        <end position="829"/>
    </location>
</feature>
<feature type="compositionally biased region" description="Basic and acidic residues" evidence="1">
    <location>
        <begin position="47"/>
        <end position="60"/>
    </location>
</feature>
<feature type="region of interest" description="Disordered" evidence="1">
    <location>
        <begin position="713"/>
        <end position="748"/>
    </location>
</feature>
<name>T1FPH0_HELRO</name>
<feature type="compositionally biased region" description="Basic residues" evidence="1">
    <location>
        <begin position="208"/>
        <end position="230"/>
    </location>
</feature>
<gene>
    <name evidence="3" type="primary">20210717</name>
    <name evidence="2" type="ORF">HELRODRAFT_187919</name>
</gene>
<feature type="region of interest" description="Disordered" evidence="1">
    <location>
        <begin position="1086"/>
        <end position="1112"/>
    </location>
</feature>
<feature type="compositionally biased region" description="Polar residues" evidence="1">
    <location>
        <begin position="799"/>
        <end position="809"/>
    </location>
</feature>
<reference evidence="2 4" key="2">
    <citation type="journal article" date="2013" name="Nature">
        <title>Insights into bilaterian evolution from three spiralian genomes.</title>
        <authorList>
            <person name="Simakov O."/>
            <person name="Marletaz F."/>
            <person name="Cho S.J."/>
            <person name="Edsinger-Gonzales E."/>
            <person name="Havlak P."/>
            <person name="Hellsten U."/>
            <person name="Kuo D.H."/>
            <person name="Larsson T."/>
            <person name="Lv J."/>
            <person name="Arendt D."/>
            <person name="Savage R."/>
            <person name="Osoegawa K."/>
            <person name="de Jong P."/>
            <person name="Grimwood J."/>
            <person name="Chapman J.A."/>
            <person name="Shapiro H."/>
            <person name="Aerts A."/>
            <person name="Otillar R.P."/>
            <person name="Terry A.Y."/>
            <person name="Boore J.L."/>
            <person name="Grigoriev I.V."/>
            <person name="Lindberg D.R."/>
            <person name="Seaver E.C."/>
            <person name="Weisblat D.A."/>
            <person name="Putnam N.H."/>
            <person name="Rokhsar D.S."/>
        </authorList>
    </citation>
    <scope>NUCLEOTIDE SEQUENCE</scope>
</reference>